<dbReference type="OrthoDB" id="2507488at2759"/>
<gene>
    <name evidence="2" type="ORF">PISMIDRAFT_684969</name>
</gene>
<feature type="compositionally biased region" description="Basic residues" evidence="1">
    <location>
        <begin position="398"/>
        <end position="407"/>
    </location>
</feature>
<keyword evidence="3" id="KW-1185">Reference proteome</keyword>
<feature type="compositionally biased region" description="Low complexity" evidence="1">
    <location>
        <begin position="543"/>
        <end position="552"/>
    </location>
</feature>
<feature type="region of interest" description="Disordered" evidence="1">
    <location>
        <begin position="1"/>
        <end position="27"/>
    </location>
</feature>
<dbReference type="EMBL" id="KN833821">
    <property type="protein sequence ID" value="KIK17726.1"/>
    <property type="molecule type" value="Genomic_DNA"/>
</dbReference>
<feature type="region of interest" description="Disordered" evidence="1">
    <location>
        <begin position="141"/>
        <end position="167"/>
    </location>
</feature>
<reference evidence="3" key="2">
    <citation type="submission" date="2015-01" db="EMBL/GenBank/DDBJ databases">
        <title>Evolutionary Origins and Diversification of the Mycorrhizal Mutualists.</title>
        <authorList>
            <consortium name="DOE Joint Genome Institute"/>
            <consortium name="Mycorrhizal Genomics Consortium"/>
            <person name="Kohler A."/>
            <person name="Kuo A."/>
            <person name="Nagy L.G."/>
            <person name="Floudas D."/>
            <person name="Copeland A."/>
            <person name="Barry K.W."/>
            <person name="Cichocki N."/>
            <person name="Veneault-Fourrey C."/>
            <person name="LaButti K."/>
            <person name="Lindquist E.A."/>
            <person name="Lipzen A."/>
            <person name="Lundell T."/>
            <person name="Morin E."/>
            <person name="Murat C."/>
            <person name="Riley R."/>
            <person name="Ohm R."/>
            <person name="Sun H."/>
            <person name="Tunlid A."/>
            <person name="Henrissat B."/>
            <person name="Grigoriev I.V."/>
            <person name="Hibbett D.S."/>
            <person name="Martin F."/>
        </authorList>
    </citation>
    <scope>NUCLEOTIDE SEQUENCE [LARGE SCALE GENOMIC DNA]</scope>
    <source>
        <strain evidence="3">441</strain>
    </source>
</reference>
<evidence type="ECO:0000256" key="1">
    <source>
        <dbReference type="SAM" id="MobiDB-lite"/>
    </source>
</evidence>
<sequence length="573" mass="62524">MHHRGSPPVFDAPEFPPLRRLKPLPKRRRTSDCATDIVATDQSVDILSLPAPMASLFGGVQSIAEDPIAQAGSLTSQIALQSYYASILTGGVGVSEDANDGSARSTVNEALAEDLSGCLGQSLDLSAVCRKLTDERFISVGQDEDHSEEDSMDHLQQPGNTKKRKVPVNMSGSASWLELPLRSEGDIADGAFSVGRLDQDLDFFVAPSSVPQTTRKGKISPSALAGLQHKELLKHRKRQLATILGALSLGDTLALDQALSTHIPFVNTMLGAPFDCPKVRLSHRRGPRLARVAKAEGLSDTSSKAAFPTARFIFSCPSTTSERLLGTKKEMLALRSRFETELARQASTVAKATSQAKKAGVEATKALRPKRSDKAQQRPRTAPIDRPTELSKPPPLGKSRRDKKKKTSAASDQQDRKNYVSSRLAVSAPSNQTNANLSTQNLLGTHPFRFLSANIPPRKRKVAVVMPTAQIVDPEEEWICPQCEYSLFYSDGPEYKRAIRNRKKTLQRRRRAQERAAGGLNAPKTFTKTGSDDGDRNDHDQLSARSSAISKSSEWKQGLDTKETKGQYHLQSG</sequence>
<feature type="region of interest" description="Disordered" evidence="1">
    <location>
        <begin position="349"/>
        <end position="420"/>
    </location>
</feature>
<reference evidence="2 3" key="1">
    <citation type="submission" date="2014-04" db="EMBL/GenBank/DDBJ databases">
        <authorList>
            <consortium name="DOE Joint Genome Institute"/>
            <person name="Kuo A."/>
            <person name="Kohler A."/>
            <person name="Costa M.D."/>
            <person name="Nagy L.G."/>
            <person name="Floudas D."/>
            <person name="Copeland A."/>
            <person name="Barry K.W."/>
            <person name="Cichocki N."/>
            <person name="Veneault-Fourrey C."/>
            <person name="LaButti K."/>
            <person name="Lindquist E.A."/>
            <person name="Lipzen A."/>
            <person name="Lundell T."/>
            <person name="Morin E."/>
            <person name="Murat C."/>
            <person name="Sun H."/>
            <person name="Tunlid A."/>
            <person name="Henrissat B."/>
            <person name="Grigoriev I.V."/>
            <person name="Hibbett D.S."/>
            <person name="Martin F."/>
            <person name="Nordberg H.P."/>
            <person name="Cantor M.N."/>
            <person name="Hua S.X."/>
        </authorList>
    </citation>
    <scope>NUCLEOTIDE SEQUENCE [LARGE SCALE GENOMIC DNA]</scope>
    <source>
        <strain evidence="2 3">441</strain>
    </source>
</reference>
<evidence type="ECO:0000313" key="2">
    <source>
        <dbReference type="EMBL" id="KIK17726.1"/>
    </source>
</evidence>
<evidence type="ECO:0000313" key="3">
    <source>
        <dbReference type="Proteomes" id="UP000054018"/>
    </source>
</evidence>
<protein>
    <submittedName>
        <fullName evidence="2">Uncharacterized protein</fullName>
    </submittedName>
</protein>
<dbReference type="AlphaFoldDB" id="A0A0C9YLW6"/>
<proteinExistence type="predicted"/>
<feature type="compositionally biased region" description="Basic and acidic residues" evidence="1">
    <location>
        <begin position="553"/>
        <end position="566"/>
    </location>
</feature>
<name>A0A0C9YLW6_9AGAM</name>
<dbReference type="HOGENOM" id="CLU_013602_0_0_1"/>
<organism evidence="2 3">
    <name type="scientific">Pisolithus microcarpus 441</name>
    <dbReference type="NCBI Taxonomy" id="765257"/>
    <lineage>
        <taxon>Eukaryota</taxon>
        <taxon>Fungi</taxon>
        <taxon>Dikarya</taxon>
        <taxon>Basidiomycota</taxon>
        <taxon>Agaricomycotina</taxon>
        <taxon>Agaricomycetes</taxon>
        <taxon>Agaricomycetidae</taxon>
        <taxon>Boletales</taxon>
        <taxon>Sclerodermatineae</taxon>
        <taxon>Pisolithaceae</taxon>
        <taxon>Pisolithus</taxon>
    </lineage>
</organism>
<accession>A0A0C9YLW6</accession>
<feature type="compositionally biased region" description="Basic and acidic residues" evidence="1">
    <location>
        <begin position="530"/>
        <end position="542"/>
    </location>
</feature>
<feature type="region of interest" description="Disordered" evidence="1">
    <location>
        <begin position="504"/>
        <end position="573"/>
    </location>
</feature>
<dbReference type="Proteomes" id="UP000054018">
    <property type="component" value="Unassembled WGS sequence"/>
</dbReference>